<name>A0A4Q4ZL01_9ACTN</name>
<sequence>MDLALLLGDRGERCFREVLEAHRRGLYLAAVNMAGAASEAAWFTLGEAMQDDTSVAKALGEDAAGRLIKRVVERLRGAPRMATTADELFAHASYLRDLRNYGLHPRSSSGPAREGAFTESGCLILIMETHRYLVRLLDAARAYGVELSSAGSPSSNVTPR</sequence>
<dbReference type="Proteomes" id="UP000295198">
    <property type="component" value="Unassembled WGS sequence"/>
</dbReference>
<keyword evidence="2" id="KW-1185">Reference proteome</keyword>
<dbReference type="RefSeq" id="WP_134713170.1">
    <property type="nucleotide sequence ID" value="NZ_SDKM01000001.1"/>
</dbReference>
<organism evidence="1 2">
    <name type="scientific">Nocardioides guangzhouensis</name>
    <dbReference type="NCBI Taxonomy" id="2497878"/>
    <lineage>
        <taxon>Bacteria</taxon>
        <taxon>Bacillati</taxon>
        <taxon>Actinomycetota</taxon>
        <taxon>Actinomycetes</taxon>
        <taxon>Propionibacteriales</taxon>
        <taxon>Nocardioidaceae</taxon>
        <taxon>Nocardioides</taxon>
    </lineage>
</organism>
<proteinExistence type="predicted"/>
<accession>A0A4Q4ZL01</accession>
<evidence type="ECO:0000313" key="1">
    <source>
        <dbReference type="EMBL" id="RYP89052.1"/>
    </source>
</evidence>
<gene>
    <name evidence="1" type="ORF">EKO23_01090</name>
</gene>
<dbReference type="EMBL" id="SDKM01000001">
    <property type="protein sequence ID" value="RYP89052.1"/>
    <property type="molecule type" value="Genomic_DNA"/>
</dbReference>
<comment type="caution">
    <text evidence="1">The sequence shown here is derived from an EMBL/GenBank/DDBJ whole genome shotgun (WGS) entry which is preliminary data.</text>
</comment>
<dbReference type="OrthoDB" id="5196422at2"/>
<evidence type="ECO:0000313" key="2">
    <source>
        <dbReference type="Proteomes" id="UP000295198"/>
    </source>
</evidence>
<protein>
    <submittedName>
        <fullName evidence="1">Uncharacterized protein</fullName>
    </submittedName>
</protein>
<reference evidence="1 2" key="1">
    <citation type="submission" date="2019-01" db="EMBL/GenBank/DDBJ databases">
        <title>Nocardioides guangzhouensis sp. nov., an actinobacterium isolated from soil.</title>
        <authorList>
            <person name="Fu Y."/>
            <person name="Cai Y."/>
            <person name="Lin Z."/>
            <person name="Chen P."/>
        </authorList>
    </citation>
    <scope>NUCLEOTIDE SEQUENCE [LARGE SCALE GENOMIC DNA]</scope>
    <source>
        <strain evidence="1 2">130</strain>
    </source>
</reference>
<dbReference type="AlphaFoldDB" id="A0A4Q4ZL01"/>